<sequence>MPSALSLILGSATSDGADANAGLRAVHESRNPHKIAFYDRDIRLKCTQPAEYYIREPQWNTRGWTFQEWLLSPRNLIFAGGHILAAFNGIGNLVCDTLGGCLIYGLPSSHFDWALLWKPGDAAARREREDNEHFPTWSWCGMEK</sequence>
<protein>
    <recommendedName>
        <fullName evidence="3">Heterokaryon incompatibility domain-containing protein</fullName>
    </recommendedName>
</protein>
<dbReference type="PANTHER" id="PTHR33112">
    <property type="entry name" value="DOMAIN PROTEIN, PUTATIVE-RELATED"/>
    <property type="match status" value="1"/>
</dbReference>
<evidence type="ECO:0008006" key="3">
    <source>
        <dbReference type="Google" id="ProtNLM"/>
    </source>
</evidence>
<dbReference type="AlphaFoldDB" id="A0A6A6EQ66"/>
<dbReference type="EMBL" id="ML994614">
    <property type="protein sequence ID" value="KAF2193173.1"/>
    <property type="molecule type" value="Genomic_DNA"/>
</dbReference>
<evidence type="ECO:0000313" key="2">
    <source>
        <dbReference type="Proteomes" id="UP000800200"/>
    </source>
</evidence>
<gene>
    <name evidence="1" type="ORF">K469DRAFT_693207</name>
</gene>
<dbReference type="Proteomes" id="UP000800200">
    <property type="component" value="Unassembled WGS sequence"/>
</dbReference>
<reference evidence="1" key="1">
    <citation type="journal article" date="2020" name="Stud. Mycol.">
        <title>101 Dothideomycetes genomes: a test case for predicting lifestyles and emergence of pathogens.</title>
        <authorList>
            <person name="Haridas S."/>
            <person name="Albert R."/>
            <person name="Binder M."/>
            <person name="Bloem J."/>
            <person name="Labutti K."/>
            <person name="Salamov A."/>
            <person name="Andreopoulos B."/>
            <person name="Baker S."/>
            <person name="Barry K."/>
            <person name="Bills G."/>
            <person name="Bluhm B."/>
            <person name="Cannon C."/>
            <person name="Castanera R."/>
            <person name="Culley D."/>
            <person name="Daum C."/>
            <person name="Ezra D."/>
            <person name="Gonzalez J."/>
            <person name="Henrissat B."/>
            <person name="Kuo A."/>
            <person name="Liang C."/>
            <person name="Lipzen A."/>
            <person name="Lutzoni F."/>
            <person name="Magnuson J."/>
            <person name="Mondo S."/>
            <person name="Nolan M."/>
            <person name="Ohm R."/>
            <person name="Pangilinan J."/>
            <person name="Park H.-J."/>
            <person name="Ramirez L."/>
            <person name="Alfaro M."/>
            <person name="Sun H."/>
            <person name="Tritt A."/>
            <person name="Yoshinaga Y."/>
            <person name="Zwiers L.-H."/>
            <person name="Turgeon B."/>
            <person name="Goodwin S."/>
            <person name="Spatafora J."/>
            <person name="Crous P."/>
            <person name="Grigoriev I."/>
        </authorList>
    </citation>
    <scope>NUCLEOTIDE SEQUENCE</scope>
    <source>
        <strain evidence="1">CBS 207.26</strain>
    </source>
</reference>
<keyword evidence="2" id="KW-1185">Reference proteome</keyword>
<proteinExistence type="predicted"/>
<dbReference type="PANTHER" id="PTHR33112:SF16">
    <property type="entry name" value="HETEROKARYON INCOMPATIBILITY DOMAIN-CONTAINING PROTEIN"/>
    <property type="match status" value="1"/>
</dbReference>
<accession>A0A6A6EQ66</accession>
<evidence type="ECO:0000313" key="1">
    <source>
        <dbReference type="EMBL" id="KAF2193173.1"/>
    </source>
</evidence>
<organism evidence="1 2">
    <name type="scientific">Zopfia rhizophila CBS 207.26</name>
    <dbReference type="NCBI Taxonomy" id="1314779"/>
    <lineage>
        <taxon>Eukaryota</taxon>
        <taxon>Fungi</taxon>
        <taxon>Dikarya</taxon>
        <taxon>Ascomycota</taxon>
        <taxon>Pezizomycotina</taxon>
        <taxon>Dothideomycetes</taxon>
        <taxon>Dothideomycetes incertae sedis</taxon>
        <taxon>Zopfiaceae</taxon>
        <taxon>Zopfia</taxon>
    </lineage>
</organism>
<name>A0A6A6EQ66_9PEZI</name>
<dbReference type="OrthoDB" id="5135333at2759"/>